<dbReference type="RefSeq" id="WP_125704655.1">
    <property type="nucleotide sequence ID" value="NZ_JBHTOO010000002.1"/>
</dbReference>
<sequence>MTVKTRKQGNSLMITIPASFNVKENEEYKPMIDENGILSFIPVHENVYEANKDYDFRSAMKEMGIGDNGNPIGKEDAWK</sequence>
<name>A0ABW9P6C7_9LACO</name>
<comment type="caution">
    <text evidence="1">The sequence shown here is derived from an EMBL/GenBank/DDBJ whole genome shotgun (WGS) entry which is preliminary data.</text>
</comment>
<proteinExistence type="predicted"/>
<gene>
    <name evidence="1" type="ORF">FHL03_04360</name>
</gene>
<evidence type="ECO:0000313" key="2">
    <source>
        <dbReference type="Proteomes" id="UP000436655"/>
    </source>
</evidence>
<dbReference type="Proteomes" id="UP000436655">
    <property type="component" value="Unassembled WGS sequence"/>
</dbReference>
<accession>A0ABW9P6C7</accession>
<evidence type="ECO:0000313" key="1">
    <source>
        <dbReference type="EMBL" id="MQS44716.1"/>
    </source>
</evidence>
<keyword evidence="2" id="KW-1185">Reference proteome</keyword>
<reference evidence="1 2" key="1">
    <citation type="journal article" date="2019" name="Syst. Appl. Microbiol.">
        <title>Polyphasic characterization of two novel Lactobacillus spp. isolated from blown salami packages: Description of Lactobacillus halodurans sp. nov. and Lactobacillus salsicarnum sp. nov.</title>
        <authorList>
            <person name="Schuster J.A."/>
            <person name="Klingl A."/>
            <person name="Vogel R.F."/>
            <person name="Ehrmann M.A."/>
        </authorList>
    </citation>
    <scope>NUCLEOTIDE SEQUENCE [LARGE SCALE GENOMIC DNA]</scope>
    <source>
        <strain evidence="1 2">TMW 1.2098</strain>
    </source>
</reference>
<organism evidence="1 2">
    <name type="scientific">Companilactobacillus mishanensis</name>
    <dbReference type="NCBI Taxonomy" id="2486008"/>
    <lineage>
        <taxon>Bacteria</taxon>
        <taxon>Bacillati</taxon>
        <taxon>Bacillota</taxon>
        <taxon>Bacilli</taxon>
        <taxon>Lactobacillales</taxon>
        <taxon>Lactobacillaceae</taxon>
        <taxon>Companilactobacillus</taxon>
    </lineage>
</organism>
<protein>
    <submittedName>
        <fullName evidence="1">AbrB family transcriptional regulator</fullName>
    </submittedName>
</protein>
<dbReference type="NCBIfam" id="NF047400">
    <property type="entry name" value="MazE_PemI_antitoxin"/>
    <property type="match status" value="1"/>
</dbReference>
<dbReference type="EMBL" id="VDFN01000002">
    <property type="protein sequence ID" value="MQS44716.1"/>
    <property type="molecule type" value="Genomic_DNA"/>
</dbReference>